<gene>
    <name evidence="1" type="ORF">FA15DRAFT_660387</name>
</gene>
<reference evidence="1 2" key="1">
    <citation type="journal article" date="2019" name="Nat. Ecol. Evol.">
        <title>Megaphylogeny resolves global patterns of mushroom evolution.</title>
        <authorList>
            <person name="Varga T."/>
            <person name="Krizsan K."/>
            <person name="Foldi C."/>
            <person name="Dima B."/>
            <person name="Sanchez-Garcia M."/>
            <person name="Sanchez-Ramirez S."/>
            <person name="Szollosi G.J."/>
            <person name="Szarkandi J.G."/>
            <person name="Papp V."/>
            <person name="Albert L."/>
            <person name="Andreopoulos W."/>
            <person name="Angelini C."/>
            <person name="Antonin V."/>
            <person name="Barry K.W."/>
            <person name="Bougher N.L."/>
            <person name="Buchanan P."/>
            <person name="Buyck B."/>
            <person name="Bense V."/>
            <person name="Catcheside P."/>
            <person name="Chovatia M."/>
            <person name="Cooper J."/>
            <person name="Damon W."/>
            <person name="Desjardin D."/>
            <person name="Finy P."/>
            <person name="Geml J."/>
            <person name="Haridas S."/>
            <person name="Hughes K."/>
            <person name="Justo A."/>
            <person name="Karasinski D."/>
            <person name="Kautmanova I."/>
            <person name="Kiss B."/>
            <person name="Kocsube S."/>
            <person name="Kotiranta H."/>
            <person name="LaButti K.M."/>
            <person name="Lechner B.E."/>
            <person name="Liimatainen K."/>
            <person name="Lipzen A."/>
            <person name="Lukacs Z."/>
            <person name="Mihaltcheva S."/>
            <person name="Morgado L.N."/>
            <person name="Niskanen T."/>
            <person name="Noordeloos M.E."/>
            <person name="Ohm R.A."/>
            <person name="Ortiz-Santana B."/>
            <person name="Ovrebo C."/>
            <person name="Racz N."/>
            <person name="Riley R."/>
            <person name="Savchenko A."/>
            <person name="Shiryaev A."/>
            <person name="Soop K."/>
            <person name="Spirin V."/>
            <person name="Szebenyi C."/>
            <person name="Tomsovsky M."/>
            <person name="Tulloss R.E."/>
            <person name="Uehling J."/>
            <person name="Grigoriev I.V."/>
            <person name="Vagvolgyi C."/>
            <person name="Papp T."/>
            <person name="Martin F.M."/>
            <person name="Miettinen O."/>
            <person name="Hibbett D.S."/>
            <person name="Nagy L.G."/>
        </authorList>
    </citation>
    <scope>NUCLEOTIDE SEQUENCE [LARGE SCALE GENOMIC DNA]</scope>
    <source>
        <strain evidence="1 2">CBS 121175</strain>
    </source>
</reference>
<protein>
    <submittedName>
        <fullName evidence="1">Uncharacterized protein</fullName>
    </submittedName>
</protein>
<dbReference type="Proteomes" id="UP000307440">
    <property type="component" value="Unassembled WGS sequence"/>
</dbReference>
<name>A0A5C3KFR8_COPMA</name>
<proteinExistence type="predicted"/>
<sequence length="179" mass="19578">MSSSELIVFARRNPHRHLVLLPRDHLLIAQISSLRGCVVPTSNTPVLTLKSNAMSAVAHGLIEMTLYRHSRSGRVEPSARVHPLSILVICLSQGYGPRVDLALTLVLSFSSLGMVGPGVKIPQNPSHPMISKTSHRGWGLDVFAGLRVSTHCAAKCEHFTYVQSYPRPCLPKDEAILTQ</sequence>
<evidence type="ECO:0000313" key="1">
    <source>
        <dbReference type="EMBL" id="TFK18832.1"/>
    </source>
</evidence>
<accession>A0A5C3KFR8</accession>
<organism evidence="1 2">
    <name type="scientific">Coprinopsis marcescibilis</name>
    <name type="common">Agaric fungus</name>
    <name type="synonym">Psathyrella marcescibilis</name>
    <dbReference type="NCBI Taxonomy" id="230819"/>
    <lineage>
        <taxon>Eukaryota</taxon>
        <taxon>Fungi</taxon>
        <taxon>Dikarya</taxon>
        <taxon>Basidiomycota</taxon>
        <taxon>Agaricomycotina</taxon>
        <taxon>Agaricomycetes</taxon>
        <taxon>Agaricomycetidae</taxon>
        <taxon>Agaricales</taxon>
        <taxon>Agaricineae</taxon>
        <taxon>Psathyrellaceae</taxon>
        <taxon>Coprinopsis</taxon>
    </lineage>
</organism>
<keyword evidence="2" id="KW-1185">Reference proteome</keyword>
<dbReference type="AlphaFoldDB" id="A0A5C3KFR8"/>
<evidence type="ECO:0000313" key="2">
    <source>
        <dbReference type="Proteomes" id="UP000307440"/>
    </source>
</evidence>
<dbReference type="EMBL" id="ML210375">
    <property type="protein sequence ID" value="TFK18832.1"/>
    <property type="molecule type" value="Genomic_DNA"/>
</dbReference>